<dbReference type="EMBL" id="KN882064">
    <property type="protein sequence ID" value="KIY44934.1"/>
    <property type="molecule type" value="Genomic_DNA"/>
</dbReference>
<name>A0A0D7A3I5_9AGAR</name>
<reference evidence="1 2" key="1">
    <citation type="journal article" date="2015" name="Fungal Genet. Biol.">
        <title>Evolution of novel wood decay mechanisms in Agaricales revealed by the genome sequences of Fistulina hepatica and Cylindrobasidium torrendii.</title>
        <authorList>
            <person name="Floudas D."/>
            <person name="Held B.W."/>
            <person name="Riley R."/>
            <person name="Nagy L.G."/>
            <person name="Koehler G."/>
            <person name="Ransdell A.S."/>
            <person name="Younus H."/>
            <person name="Chow J."/>
            <person name="Chiniquy J."/>
            <person name="Lipzen A."/>
            <person name="Tritt A."/>
            <person name="Sun H."/>
            <person name="Haridas S."/>
            <person name="LaButti K."/>
            <person name="Ohm R.A."/>
            <person name="Kues U."/>
            <person name="Blanchette R.A."/>
            <person name="Grigoriev I.V."/>
            <person name="Minto R.E."/>
            <person name="Hibbett D.S."/>
        </authorList>
    </citation>
    <scope>NUCLEOTIDE SEQUENCE [LARGE SCALE GENOMIC DNA]</scope>
    <source>
        <strain evidence="1 2">ATCC 64428</strain>
    </source>
</reference>
<keyword evidence="2" id="KW-1185">Reference proteome</keyword>
<sequence>MTFILKEKIPHTANIFIDDLAIKGPSSQYLDSSGKPEVLKENPRIRYFIWEHAGNVHCIMHCIKCAGATFSPGKVQICRPEAIIVGQRVTNKGRLPEPDKAEKILSWPQLHNPHEVHQFLGLCG</sequence>
<accession>A0A0D7A3I5</accession>
<proteinExistence type="predicted"/>
<organism evidence="1 2">
    <name type="scientific">Fistulina hepatica ATCC 64428</name>
    <dbReference type="NCBI Taxonomy" id="1128425"/>
    <lineage>
        <taxon>Eukaryota</taxon>
        <taxon>Fungi</taxon>
        <taxon>Dikarya</taxon>
        <taxon>Basidiomycota</taxon>
        <taxon>Agaricomycotina</taxon>
        <taxon>Agaricomycetes</taxon>
        <taxon>Agaricomycetidae</taxon>
        <taxon>Agaricales</taxon>
        <taxon>Fistulinaceae</taxon>
        <taxon>Fistulina</taxon>
    </lineage>
</organism>
<dbReference type="SUPFAM" id="SSF56672">
    <property type="entry name" value="DNA/RNA polymerases"/>
    <property type="match status" value="1"/>
</dbReference>
<dbReference type="AlphaFoldDB" id="A0A0D7A3I5"/>
<dbReference type="Proteomes" id="UP000054144">
    <property type="component" value="Unassembled WGS sequence"/>
</dbReference>
<feature type="non-terminal residue" evidence="1">
    <location>
        <position position="124"/>
    </location>
</feature>
<dbReference type="OrthoDB" id="3186349at2759"/>
<evidence type="ECO:0000313" key="2">
    <source>
        <dbReference type="Proteomes" id="UP000054144"/>
    </source>
</evidence>
<protein>
    <submittedName>
        <fullName evidence="1">Uncharacterized protein</fullName>
    </submittedName>
</protein>
<dbReference type="InterPro" id="IPR043502">
    <property type="entry name" value="DNA/RNA_pol_sf"/>
</dbReference>
<evidence type="ECO:0000313" key="1">
    <source>
        <dbReference type="EMBL" id="KIY44934.1"/>
    </source>
</evidence>
<gene>
    <name evidence="1" type="ORF">FISHEDRAFT_50604</name>
</gene>